<evidence type="ECO:0000313" key="2">
    <source>
        <dbReference type="Proteomes" id="UP001163064"/>
    </source>
</evidence>
<dbReference type="RefSeq" id="WP_266600992.1">
    <property type="nucleotide sequence ID" value="NZ_JAPHNL010000222.1"/>
</dbReference>
<name>A0ABT3TWW9_9ACTN</name>
<keyword evidence="2" id="KW-1185">Reference proteome</keyword>
<reference evidence="1" key="1">
    <citation type="submission" date="2022-10" db="EMBL/GenBank/DDBJ databases">
        <title>Streptomyces beihaiensis sp. nov., a chitin degrading actinobacterium, isolated from shrimp pond soil.</title>
        <authorList>
            <person name="Xie J."/>
            <person name="Shen N."/>
        </authorList>
    </citation>
    <scope>NUCLEOTIDE SEQUENCE</scope>
    <source>
        <strain evidence="1">GXMU-J5</strain>
    </source>
</reference>
<dbReference type="EMBL" id="JAPHNL010000222">
    <property type="protein sequence ID" value="MCX3061549.1"/>
    <property type="molecule type" value="Genomic_DNA"/>
</dbReference>
<comment type="caution">
    <text evidence="1">The sequence shown here is derived from an EMBL/GenBank/DDBJ whole genome shotgun (WGS) entry which is preliminary data.</text>
</comment>
<protein>
    <submittedName>
        <fullName evidence="1">Uncharacterized protein</fullName>
    </submittedName>
</protein>
<dbReference type="Proteomes" id="UP001163064">
    <property type="component" value="Unassembled WGS sequence"/>
</dbReference>
<gene>
    <name evidence="1" type="ORF">OFY01_17630</name>
</gene>
<proteinExistence type="predicted"/>
<evidence type="ECO:0000313" key="1">
    <source>
        <dbReference type="EMBL" id="MCX3061549.1"/>
    </source>
</evidence>
<organism evidence="1 2">
    <name type="scientific">Streptomyces beihaiensis</name>
    <dbReference type="NCBI Taxonomy" id="2984495"/>
    <lineage>
        <taxon>Bacteria</taxon>
        <taxon>Bacillati</taxon>
        <taxon>Actinomycetota</taxon>
        <taxon>Actinomycetes</taxon>
        <taxon>Kitasatosporales</taxon>
        <taxon>Streptomycetaceae</taxon>
        <taxon>Streptomyces</taxon>
    </lineage>
</organism>
<sequence>MTNTLQPDPEMLGAAMIGYYQAVQRFLRDATRVTEHNDGFVALASATECLFWACSLEEQMRDNDPTYLSDADNYGRRLIQGARWARNQATHQLAFVIAHSDGPQYPQPDPETLVEVVWRPADEMPAPNREHRNQREAYDQFLAGRPVRITFDYIKGFFASEQNRPGSLLNRTTQA</sequence>
<accession>A0ABT3TWW9</accession>